<dbReference type="RefSeq" id="WP_092470637.1">
    <property type="nucleotide sequence ID" value="NZ_FNCZ01000011.1"/>
</dbReference>
<dbReference type="InterPro" id="IPR029058">
    <property type="entry name" value="AB_hydrolase_fold"/>
</dbReference>
<dbReference type="PIRSF" id="PIRSF005211">
    <property type="entry name" value="Ab_hydro_YheT"/>
    <property type="match status" value="1"/>
</dbReference>
<dbReference type="PANTHER" id="PTHR10794">
    <property type="entry name" value="ABHYDROLASE DOMAIN-CONTAINING PROTEIN"/>
    <property type="match status" value="1"/>
</dbReference>
<dbReference type="SUPFAM" id="SSF53474">
    <property type="entry name" value="alpha/beta-Hydrolases"/>
    <property type="match status" value="1"/>
</dbReference>
<evidence type="ECO:0000313" key="7">
    <source>
        <dbReference type="Proteomes" id="UP000199492"/>
    </source>
</evidence>
<dbReference type="GO" id="GO:0047372">
    <property type="term" value="F:monoacylglycerol lipase activity"/>
    <property type="evidence" value="ECO:0007669"/>
    <property type="project" value="TreeGrafter"/>
</dbReference>
<gene>
    <name evidence="6" type="ORF">SAMN04489796_11166</name>
</gene>
<dbReference type="Pfam" id="PF00561">
    <property type="entry name" value="Abhydrolase_1"/>
    <property type="match status" value="1"/>
</dbReference>
<keyword evidence="7" id="KW-1185">Reference proteome</keyword>
<dbReference type="STRING" id="262004.SAMN04489796_11166"/>
<feature type="active site" description="Charge relay system" evidence="4">
    <location>
        <position position="296"/>
    </location>
</feature>
<feature type="domain" description="AB hydrolase-1" evidence="5">
    <location>
        <begin position="62"/>
        <end position="300"/>
    </location>
</feature>
<sequence length="322" mass="35943">MPILESTYKPPFWAKKSFVSTVFSGLARKVDGVDQTRERIPLPDTDFLDLDWSYAKQKSNKIIILLHGLEGNAQRPYITGAAKHFNSNGIDAVAVNFRGCGGEPNLLFRSYHSGATEDLDATVKHVLSKGVYDEIYIKGISLGANMVLKYVGEGRELPTELKSVIAVSTPCDLKGSCGELLSLKNKHYAIRFLAHLKDKLKPKLEQFPNNISVADFDSIKTLIDFDDVYTSKAHGFKDALDYYDKASCLQFLPNIKVPSLIINALNDSFLSAECYPVKEAKQNSNVFLEMPKYGGHVGFIGRGNVYYNEQRALEFVSNVKKR</sequence>
<comment type="similarity">
    <text evidence="1">Belongs to the AB hydrolase superfamily. AB hydrolase 4 family.</text>
</comment>
<dbReference type="PANTHER" id="PTHR10794:SF94">
    <property type="entry name" value="ESTERASE YHET-RELATED"/>
    <property type="match status" value="1"/>
</dbReference>
<proteinExistence type="inferred from homology"/>
<keyword evidence="2" id="KW-0719">Serine esterase</keyword>
<dbReference type="InterPro" id="IPR000073">
    <property type="entry name" value="AB_hydrolase_1"/>
</dbReference>
<dbReference type="EMBL" id="FNCZ01000011">
    <property type="protein sequence ID" value="SDI45141.1"/>
    <property type="molecule type" value="Genomic_DNA"/>
</dbReference>
<dbReference type="Proteomes" id="UP000199492">
    <property type="component" value="Unassembled WGS sequence"/>
</dbReference>
<organism evidence="6 7">
    <name type="scientific">Winogradskyella thalassocola</name>
    <dbReference type="NCBI Taxonomy" id="262004"/>
    <lineage>
        <taxon>Bacteria</taxon>
        <taxon>Pseudomonadati</taxon>
        <taxon>Bacteroidota</taxon>
        <taxon>Flavobacteriia</taxon>
        <taxon>Flavobacteriales</taxon>
        <taxon>Flavobacteriaceae</taxon>
        <taxon>Winogradskyella</taxon>
    </lineage>
</organism>
<dbReference type="InterPro" id="IPR012020">
    <property type="entry name" value="ABHD4"/>
</dbReference>
<keyword evidence="3" id="KW-0378">Hydrolase</keyword>
<protein>
    <recommendedName>
        <fullName evidence="5">AB hydrolase-1 domain-containing protein</fullName>
    </recommendedName>
</protein>
<accession>A0A1G8KNU9</accession>
<dbReference type="AlphaFoldDB" id="A0A1G8KNU9"/>
<feature type="active site" description="Charge relay system" evidence="4">
    <location>
        <position position="267"/>
    </location>
</feature>
<evidence type="ECO:0000313" key="6">
    <source>
        <dbReference type="EMBL" id="SDI45141.1"/>
    </source>
</evidence>
<dbReference type="InterPro" id="IPR050960">
    <property type="entry name" value="AB_hydrolase_4_sf"/>
</dbReference>
<reference evidence="7" key="1">
    <citation type="submission" date="2016-10" db="EMBL/GenBank/DDBJ databases">
        <authorList>
            <person name="Varghese N."/>
            <person name="Submissions S."/>
        </authorList>
    </citation>
    <scope>NUCLEOTIDE SEQUENCE [LARGE SCALE GENOMIC DNA]</scope>
    <source>
        <strain evidence="7">DSM 15363</strain>
    </source>
</reference>
<evidence type="ECO:0000259" key="5">
    <source>
        <dbReference type="Pfam" id="PF00561"/>
    </source>
</evidence>
<evidence type="ECO:0000256" key="2">
    <source>
        <dbReference type="ARBA" id="ARBA00022487"/>
    </source>
</evidence>
<evidence type="ECO:0000256" key="4">
    <source>
        <dbReference type="PIRSR" id="PIRSR005211-1"/>
    </source>
</evidence>
<evidence type="ECO:0000256" key="3">
    <source>
        <dbReference type="ARBA" id="ARBA00022801"/>
    </source>
</evidence>
<dbReference type="GO" id="GO:0034338">
    <property type="term" value="F:short-chain carboxylesterase activity"/>
    <property type="evidence" value="ECO:0007669"/>
    <property type="project" value="TreeGrafter"/>
</dbReference>
<name>A0A1G8KNU9_9FLAO</name>
<dbReference type="InterPro" id="IPR000952">
    <property type="entry name" value="AB_hydrolase_4_CS"/>
</dbReference>
<evidence type="ECO:0000256" key="1">
    <source>
        <dbReference type="ARBA" id="ARBA00010884"/>
    </source>
</evidence>
<feature type="active site" description="Charge relay system" evidence="4">
    <location>
        <position position="141"/>
    </location>
</feature>
<dbReference type="Gene3D" id="3.40.50.1820">
    <property type="entry name" value="alpha/beta hydrolase"/>
    <property type="match status" value="1"/>
</dbReference>
<dbReference type="PROSITE" id="PS01133">
    <property type="entry name" value="UPF0017"/>
    <property type="match status" value="1"/>
</dbReference>
<dbReference type="OrthoDB" id="332676at2"/>